<dbReference type="PANTHER" id="PTHR43758:SF2">
    <property type="entry name" value="OXIDIZED PURINE NUCLEOSIDE TRIPHOSPHATE HYDROLASE"/>
    <property type="match status" value="1"/>
</dbReference>
<evidence type="ECO:0000256" key="4">
    <source>
        <dbReference type="ARBA" id="ARBA00022723"/>
    </source>
</evidence>
<comment type="catalytic activity">
    <reaction evidence="9">
        <text>8-oxo-dGTP + H2O = 8-oxo-dGMP + diphosphate + H(+)</text>
        <dbReference type="Rhea" id="RHEA:31575"/>
        <dbReference type="ChEBI" id="CHEBI:15377"/>
        <dbReference type="ChEBI" id="CHEBI:15378"/>
        <dbReference type="ChEBI" id="CHEBI:33019"/>
        <dbReference type="ChEBI" id="CHEBI:63224"/>
        <dbReference type="ChEBI" id="CHEBI:77896"/>
    </reaction>
    <physiologicalReaction direction="left-to-right" evidence="9">
        <dbReference type="Rhea" id="RHEA:31576"/>
    </physiologicalReaction>
</comment>
<keyword evidence="4" id="KW-0479">Metal-binding</keyword>
<comment type="similarity">
    <text evidence="2">Belongs to the Nudix hydrolase family.</text>
</comment>
<dbReference type="PRINTS" id="PR01403">
    <property type="entry name" value="8OXTPHPHTASE"/>
</dbReference>
<comment type="subunit">
    <text evidence="3">Monomer.</text>
</comment>
<comment type="cofactor">
    <cofactor evidence="1">
        <name>Mg(2+)</name>
        <dbReference type="ChEBI" id="CHEBI:18420"/>
    </cofactor>
</comment>
<evidence type="ECO:0000256" key="14">
    <source>
        <dbReference type="ARBA" id="ARBA00030634"/>
    </source>
</evidence>
<evidence type="ECO:0000256" key="21">
    <source>
        <dbReference type="ARBA" id="ARBA00053094"/>
    </source>
</evidence>
<dbReference type="PROSITE" id="PS51462">
    <property type="entry name" value="NUDIX"/>
    <property type="match status" value="1"/>
</dbReference>
<dbReference type="InterPro" id="IPR003563">
    <property type="entry name" value="8ODP"/>
</dbReference>
<accession>A0A382EH67</accession>
<evidence type="ECO:0000256" key="18">
    <source>
        <dbReference type="ARBA" id="ARBA00048002"/>
    </source>
</evidence>
<dbReference type="GO" id="GO:0005737">
    <property type="term" value="C:cytoplasm"/>
    <property type="evidence" value="ECO:0007669"/>
    <property type="project" value="TreeGrafter"/>
</dbReference>
<gene>
    <name evidence="23" type="ORF">METZ01_LOCUS202942</name>
</gene>
<evidence type="ECO:0000256" key="17">
    <source>
        <dbReference type="ARBA" id="ARBA00032071"/>
    </source>
</evidence>
<sequence>MKVSSIDWPNWQPDEVATLMFVIRDGKVLLIRKKRGLGAGKINGPGGRLEKNETPEECAIRETNEELLINPLNIRAAGELFFHAEDMPCIHGHVFVATNFDGTPTETDEAVPIWFALADIPYGEMWEDDKYWLREVLEGGSVRGYFTFVDEHLLDRRVTFF</sequence>
<evidence type="ECO:0000256" key="6">
    <source>
        <dbReference type="ARBA" id="ARBA00022842"/>
    </source>
</evidence>
<dbReference type="SUPFAM" id="SSF55811">
    <property type="entry name" value="Nudix"/>
    <property type="match status" value="1"/>
</dbReference>
<comment type="catalytic activity">
    <reaction evidence="8">
        <text>2-oxo-dATP + H2O = 2-oxo-dAMP + diphosphate + H(+)</text>
        <dbReference type="Rhea" id="RHEA:31583"/>
        <dbReference type="ChEBI" id="CHEBI:15377"/>
        <dbReference type="ChEBI" id="CHEBI:15378"/>
        <dbReference type="ChEBI" id="CHEBI:33019"/>
        <dbReference type="ChEBI" id="CHEBI:63212"/>
        <dbReference type="ChEBI" id="CHEBI:77897"/>
        <dbReference type="EC" id="3.6.1.56"/>
    </reaction>
    <physiologicalReaction direction="left-to-right" evidence="8">
        <dbReference type="Rhea" id="RHEA:31584"/>
    </physiologicalReaction>
</comment>
<evidence type="ECO:0000256" key="3">
    <source>
        <dbReference type="ARBA" id="ARBA00011245"/>
    </source>
</evidence>
<comment type="catalytic activity">
    <reaction evidence="10">
        <text>2-oxo-ATP + H2O = 2-oxo-AMP + diphosphate + H(+)</text>
        <dbReference type="Rhea" id="RHEA:67392"/>
        <dbReference type="ChEBI" id="CHEBI:15377"/>
        <dbReference type="ChEBI" id="CHEBI:15378"/>
        <dbReference type="ChEBI" id="CHEBI:33019"/>
        <dbReference type="ChEBI" id="CHEBI:71395"/>
        <dbReference type="ChEBI" id="CHEBI:172878"/>
    </reaction>
    <physiologicalReaction direction="left-to-right" evidence="10">
        <dbReference type="Rhea" id="RHEA:67393"/>
    </physiologicalReaction>
</comment>
<keyword evidence="6" id="KW-0460">Magnesium</keyword>
<dbReference type="GO" id="GO:0042262">
    <property type="term" value="P:DNA protection"/>
    <property type="evidence" value="ECO:0007669"/>
    <property type="project" value="InterPro"/>
</dbReference>
<evidence type="ECO:0000313" key="23">
    <source>
        <dbReference type="EMBL" id="SVB50088.1"/>
    </source>
</evidence>
<evidence type="ECO:0000256" key="1">
    <source>
        <dbReference type="ARBA" id="ARBA00001946"/>
    </source>
</evidence>
<dbReference type="PANTHER" id="PTHR43758">
    <property type="entry name" value="7,8-DIHYDRO-8-OXOGUANINE TRIPHOSPHATASE"/>
    <property type="match status" value="1"/>
</dbReference>
<evidence type="ECO:0000259" key="22">
    <source>
        <dbReference type="PROSITE" id="PS51462"/>
    </source>
</evidence>
<evidence type="ECO:0000256" key="13">
    <source>
        <dbReference type="ARBA" id="ARBA00029673"/>
    </source>
</evidence>
<dbReference type="GO" id="GO:0008828">
    <property type="term" value="F:dATP diphosphatase activity"/>
    <property type="evidence" value="ECO:0007669"/>
    <property type="project" value="UniProtKB-EC"/>
</dbReference>
<dbReference type="AlphaFoldDB" id="A0A382EH67"/>
<protein>
    <recommendedName>
        <fullName evidence="12">Oxidized purine nucleoside triphosphate hydrolase</fullName>
        <ecNumber evidence="11">3.6.1.56</ecNumber>
    </recommendedName>
    <alternativeName>
        <fullName evidence="16">2-hydroxy-dATP diphosphatase</fullName>
    </alternativeName>
    <alternativeName>
        <fullName evidence="15">7,8-dihydro-8-oxoguanine triphosphatase</fullName>
    </alternativeName>
    <alternativeName>
        <fullName evidence="14">8-oxo-dGTPase</fullName>
    </alternativeName>
    <alternativeName>
        <fullName evidence="17">Methylated purine nucleoside triphosphate hydrolase</fullName>
    </alternativeName>
    <alternativeName>
        <fullName evidence="13">Nucleoside diphosphate-linked moiety X motif 1</fullName>
    </alternativeName>
</protein>
<dbReference type="Pfam" id="PF00293">
    <property type="entry name" value="NUDIX"/>
    <property type="match status" value="1"/>
</dbReference>
<dbReference type="GO" id="GO:0046872">
    <property type="term" value="F:metal ion binding"/>
    <property type="evidence" value="ECO:0007669"/>
    <property type="project" value="UniProtKB-KW"/>
</dbReference>
<dbReference type="InterPro" id="IPR015797">
    <property type="entry name" value="NUDIX_hydrolase-like_dom_sf"/>
</dbReference>
<feature type="domain" description="Nudix hydrolase" evidence="22">
    <location>
        <begin position="13"/>
        <end position="141"/>
    </location>
</feature>
<dbReference type="InterPro" id="IPR000086">
    <property type="entry name" value="NUDIX_hydrolase_dom"/>
</dbReference>
<organism evidence="23">
    <name type="scientific">marine metagenome</name>
    <dbReference type="NCBI Taxonomy" id="408172"/>
    <lineage>
        <taxon>unclassified sequences</taxon>
        <taxon>metagenomes</taxon>
        <taxon>ecological metagenomes</taxon>
    </lineage>
</organism>
<evidence type="ECO:0000256" key="12">
    <source>
        <dbReference type="ARBA" id="ARBA00026218"/>
    </source>
</evidence>
<comment type="catalytic activity">
    <reaction evidence="19">
        <text>O(6)-methyl-dGTP + H2O = O(6)-methyl-dGMP + diphosphate + H(+)</text>
        <dbReference type="Rhea" id="RHEA:67600"/>
        <dbReference type="ChEBI" id="CHEBI:15377"/>
        <dbReference type="ChEBI" id="CHEBI:15378"/>
        <dbReference type="ChEBI" id="CHEBI:33019"/>
        <dbReference type="ChEBI" id="CHEBI:169974"/>
        <dbReference type="ChEBI" id="CHEBI:169975"/>
    </reaction>
    <physiologicalReaction direction="left-to-right" evidence="19">
        <dbReference type="Rhea" id="RHEA:67601"/>
    </physiologicalReaction>
</comment>
<name>A0A382EH67_9ZZZZ</name>
<comment type="catalytic activity">
    <reaction evidence="20">
        <text>N(6)-methyl-dATP + H2O = N(6)-methyl-dAMP + diphosphate + H(+)</text>
        <dbReference type="Rhea" id="RHEA:67604"/>
        <dbReference type="ChEBI" id="CHEBI:15377"/>
        <dbReference type="ChEBI" id="CHEBI:15378"/>
        <dbReference type="ChEBI" id="CHEBI:33019"/>
        <dbReference type="ChEBI" id="CHEBI:169976"/>
        <dbReference type="ChEBI" id="CHEBI:172872"/>
    </reaction>
    <physiologicalReaction direction="left-to-right" evidence="20">
        <dbReference type="Rhea" id="RHEA:67605"/>
    </physiologicalReaction>
</comment>
<comment type="catalytic activity">
    <reaction evidence="18">
        <text>N(6)-methyl-ATP + H2O = N(6)-methyl-AMP + diphosphate + H(+)</text>
        <dbReference type="Rhea" id="RHEA:67608"/>
        <dbReference type="ChEBI" id="CHEBI:15377"/>
        <dbReference type="ChEBI" id="CHEBI:15378"/>
        <dbReference type="ChEBI" id="CHEBI:33019"/>
        <dbReference type="ChEBI" id="CHEBI:144842"/>
        <dbReference type="ChEBI" id="CHEBI:172873"/>
    </reaction>
    <physiologicalReaction direction="left-to-right" evidence="18">
        <dbReference type="Rhea" id="RHEA:67609"/>
    </physiologicalReaction>
</comment>
<proteinExistence type="inferred from homology"/>
<evidence type="ECO:0000256" key="15">
    <source>
        <dbReference type="ARBA" id="ARBA00030682"/>
    </source>
</evidence>
<evidence type="ECO:0000256" key="9">
    <source>
        <dbReference type="ARBA" id="ARBA00024486"/>
    </source>
</evidence>
<dbReference type="GO" id="GO:0008413">
    <property type="term" value="F:8-oxo-7,8-dihydroguanosine triphosphate pyrophosphatase activity"/>
    <property type="evidence" value="ECO:0007669"/>
    <property type="project" value="InterPro"/>
</dbReference>
<evidence type="ECO:0000256" key="19">
    <source>
        <dbReference type="ARBA" id="ARBA00048894"/>
    </source>
</evidence>
<evidence type="ECO:0000256" key="16">
    <source>
        <dbReference type="ARBA" id="ARBA00031927"/>
    </source>
</evidence>
<dbReference type="EC" id="3.6.1.56" evidence="11"/>
<evidence type="ECO:0000256" key="7">
    <source>
        <dbReference type="ARBA" id="ARBA00024448"/>
    </source>
</evidence>
<evidence type="ECO:0000256" key="8">
    <source>
        <dbReference type="ARBA" id="ARBA00024459"/>
    </source>
</evidence>
<dbReference type="CDD" id="cd03427">
    <property type="entry name" value="NUDIX_MTH1_Nudt1"/>
    <property type="match status" value="1"/>
</dbReference>
<evidence type="ECO:0000256" key="20">
    <source>
        <dbReference type="ARBA" id="ARBA00049032"/>
    </source>
</evidence>
<comment type="catalytic activity">
    <reaction evidence="7">
        <text>8-oxo-dATP + H2O = 8-oxo-dAMP + diphosphate + H(+)</text>
        <dbReference type="Rhea" id="RHEA:65396"/>
        <dbReference type="ChEBI" id="CHEBI:15377"/>
        <dbReference type="ChEBI" id="CHEBI:15378"/>
        <dbReference type="ChEBI" id="CHEBI:33019"/>
        <dbReference type="ChEBI" id="CHEBI:71361"/>
        <dbReference type="ChEBI" id="CHEBI:172871"/>
    </reaction>
    <physiologicalReaction direction="left-to-right" evidence="7">
        <dbReference type="Rhea" id="RHEA:65397"/>
    </physiologicalReaction>
</comment>
<comment type="function">
    <text evidence="21">Oxidized purine nucleoside triphosphate hydrolase which is a prominent sanitizer of the oxidized nucleotide pool. Catalyzes the hydrolysis of 2-oxo-dATP (2-hydroxy-dATP) into 2-oxo-dAMP. Also has a significant hydrolase activity toward 2-oxo-ATP, 8-oxo-dGTP and 8-oxo-dATP. Through the hydrolysis of oxidized purine nucleoside triphosphates, prevents their incorporation into DNA and the subsequent transversions A:T to C:G and G:C to T:A. Also catalyzes the hydrolysis of methylated purine nucleoside triphosphate preventing their integration into DNA. Through this antimutagenic activity protects cells from oxidative stress.</text>
</comment>
<evidence type="ECO:0000256" key="11">
    <source>
        <dbReference type="ARBA" id="ARBA00026103"/>
    </source>
</evidence>
<evidence type="ECO:0000256" key="10">
    <source>
        <dbReference type="ARBA" id="ARBA00024596"/>
    </source>
</evidence>
<dbReference type="Gene3D" id="3.90.79.10">
    <property type="entry name" value="Nucleoside Triphosphate Pyrophosphohydrolase"/>
    <property type="match status" value="1"/>
</dbReference>
<dbReference type="EMBL" id="UINC01044518">
    <property type="protein sequence ID" value="SVB50088.1"/>
    <property type="molecule type" value="Genomic_DNA"/>
</dbReference>
<reference evidence="23" key="1">
    <citation type="submission" date="2018-05" db="EMBL/GenBank/DDBJ databases">
        <authorList>
            <person name="Lanie J.A."/>
            <person name="Ng W.-L."/>
            <person name="Kazmierczak K.M."/>
            <person name="Andrzejewski T.M."/>
            <person name="Davidsen T.M."/>
            <person name="Wayne K.J."/>
            <person name="Tettelin H."/>
            <person name="Glass J.I."/>
            <person name="Rusch D."/>
            <person name="Podicherti R."/>
            <person name="Tsui H.-C.T."/>
            <person name="Winkler M.E."/>
        </authorList>
    </citation>
    <scope>NUCLEOTIDE SEQUENCE</scope>
</reference>
<keyword evidence="5" id="KW-0378">Hydrolase</keyword>
<evidence type="ECO:0000256" key="5">
    <source>
        <dbReference type="ARBA" id="ARBA00022801"/>
    </source>
</evidence>
<evidence type="ECO:0000256" key="2">
    <source>
        <dbReference type="ARBA" id="ARBA00005582"/>
    </source>
</evidence>